<dbReference type="PANTHER" id="PTHR22799">
    <property type="entry name" value="TETRANECTIN-RELATED"/>
    <property type="match status" value="1"/>
</dbReference>
<dbReference type="PROSITE" id="PS50041">
    <property type="entry name" value="C_TYPE_LECTIN_2"/>
    <property type="match status" value="1"/>
</dbReference>
<dbReference type="Gene3D" id="3.10.100.10">
    <property type="entry name" value="Mannose-Binding Protein A, subunit A"/>
    <property type="match status" value="1"/>
</dbReference>
<dbReference type="AlphaFoldDB" id="A0A8J1Y370"/>
<dbReference type="InterPro" id="IPR003609">
    <property type="entry name" value="Pan_app"/>
</dbReference>
<dbReference type="InterPro" id="IPR016187">
    <property type="entry name" value="CTDL_fold"/>
</dbReference>
<dbReference type="CDD" id="cd00037">
    <property type="entry name" value="CLECT"/>
    <property type="match status" value="1"/>
</dbReference>
<dbReference type="PANTHER" id="PTHR22799:SF6">
    <property type="entry name" value="C-TYPE LECTIN DOMAIN FAMILY 4 MEMBER M-LIKE"/>
    <property type="match status" value="1"/>
</dbReference>
<dbReference type="Pfam" id="PF00059">
    <property type="entry name" value="Lectin_C"/>
    <property type="match status" value="1"/>
</dbReference>
<dbReference type="OrthoDB" id="7357196at2759"/>
<gene>
    <name evidence="2" type="ORF">OFUS_LOCUS14539</name>
</gene>
<dbReference type="EMBL" id="CAIIXF020000007">
    <property type="protein sequence ID" value="CAH1789127.1"/>
    <property type="molecule type" value="Genomic_DNA"/>
</dbReference>
<dbReference type="Pfam" id="PF00024">
    <property type="entry name" value="PAN_1"/>
    <property type="match status" value="1"/>
</dbReference>
<dbReference type="InterPro" id="IPR016186">
    <property type="entry name" value="C-type_lectin-like/link_sf"/>
</dbReference>
<accession>A0A8J1Y370</accession>
<reference evidence="2" key="1">
    <citation type="submission" date="2022-03" db="EMBL/GenBank/DDBJ databases">
        <authorList>
            <person name="Martin C."/>
        </authorList>
    </citation>
    <scope>NUCLEOTIDE SEQUENCE</scope>
</reference>
<evidence type="ECO:0000313" key="3">
    <source>
        <dbReference type="Proteomes" id="UP000749559"/>
    </source>
</evidence>
<dbReference type="InterPro" id="IPR051663">
    <property type="entry name" value="CLec_Tetranectin-domain"/>
</dbReference>
<keyword evidence="1" id="KW-0430">Lectin</keyword>
<dbReference type="GO" id="GO:0030246">
    <property type="term" value="F:carbohydrate binding"/>
    <property type="evidence" value="ECO:0007669"/>
    <property type="project" value="UniProtKB-KW"/>
</dbReference>
<evidence type="ECO:0000256" key="1">
    <source>
        <dbReference type="ARBA" id="ARBA00022734"/>
    </source>
</evidence>
<dbReference type="InterPro" id="IPR001304">
    <property type="entry name" value="C-type_lectin-like"/>
</dbReference>
<dbReference type="SMART" id="SM00034">
    <property type="entry name" value="CLECT"/>
    <property type="match status" value="1"/>
</dbReference>
<dbReference type="SUPFAM" id="SSF56436">
    <property type="entry name" value="C-type lectin-like"/>
    <property type="match status" value="1"/>
</dbReference>
<dbReference type="Proteomes" id="UP000749559">
    <property type="component" value="Unassembled WGS sequence"/>
</dbReference>
<evidence type="ECO:0000313" key="2">
    <source>
        <dbReference type="EMBL" id="CAH1789127.1"/>
    </source>
</evidence>
<sequence length="338" mass="36289">MRTRVERVITMWSKTVLPIVTFIQISLLVRPSKGLDCHSANCANLVGEGDCTSTIQTCGPGQDACRGYYYYNGGVLTISKSCDALSGCQSGQSTDNCDNEGIGPYTTRQCTYCCTGNLCNEDPESGNQCRTGEFLKNGKCVQFVNLPQRWADAETKCQGNGGHLAIPETQSDIDFYQTLITDSTVTLEAWIGVKYISPDTQDLNGATMTISNYIAGEPDNSGQCVYSSVSPSVGWLDGDCLGYKAYICARNGLSGGSASTDGQGKYIHKVQQGQNFVSGSAINTSTAESATECAIVCVKLSCTHFTYSHVERGCWIVVSGPSPALEPAESWDLFLVQT</sequence>
<dbReference type="SUPFAM" id="SSF57302">
    <property type="entry name" value="Snake toxin-like"/>
    <property type="match status" value="1"/>
</dbReference>
<proteinExistence type="predicted"/>
<dbReference type="InterPro" id="IPR045860">
    <property type="entry name" value="Snake_toxin-like_sf"/>
</dbReference>
<protein>
    <submittedName>
        <fullName evidence="2">Uncharacterized protein</fullName>
    </submittedName>
</protein>
<keyword evidence="3" id="KW-1185">Reference proteome</keyword>
<name>A0A8J1Y370_OWEFU</name>
<comment type="caution">
    <text evidence="2">The sequence shown here is derived from an EMBL/GenBank/DDBJ whole genome shotgun (WGS) entry which is preliminary data.</text>
</comment>
<organism evidence="2 3">
    <name type="scientific">Owenia fusiformis</name>
    <name type="common">Polychaete worm</name>
    <dbReference type="NCBI Taxonomy" id="6347"/>
    <lineage>
        <taxon>Eukaryota</taxon>
        <taxon>Metazoa</taxon>
        <taxon>Spiralia</taxon>
        <taxon>Lophotrochozoa</taxon>
        <taxon>Annelida</taxon>
        <taxon>Polychaeta</taxon>
        <taxon>Sedentaria</taxon>
        <taxon>Canalipalpata</taxon>
        <taxon>Sabellida</taxon>
        <taxon>Oweniida</taxon>
        <taxon>Oweniidae</taxon>
        <taxon>Owenia</taxon>
    </lineage>
</organism>